<reference evidence="1" key="1">
    <citation type="submission" date="2020-05" db="EMBL/GenBank/DDBJ databases">
        <authorList>
            <person name="Chiriac C."/>
            <person name="Salcher M."/>
            <person name="Ghai R."/>
            <person name="Kavagutti S V."/>
        </authorList>
    </citation>
    <scope>NUCLEOTIDE SEQUENCE</scope>
</reference>
<dbReference type="EMBL" id="CAEZUX010000006">
    <property type="protein sequence ID" value="CAB4606700.1"/>
    <property type="molecule type" value="Genomic_DNA"/>
</dbReference>
<dbReference type="InterPro" id="IPR013078">
    <property type="entry name" value="His_Pase_superF_clade-1"/>
</dbReference>
<dbReference type="GO" id="GO:0005737">
    <property type="term" value="C:cytoplasm"/>
    <property type="evidence" value="ECO:0007669"/>
    <property type="project" value="TreeGrafter"/>
</dbReference>
<gene>
    <name evidence="1" type="ORF">UFOPK1874_00159</name>
</gene>
<organism evidence="1">
    <name type="scientific">freshwater metagenome</name>
    <dbReference type="NCBI Taxonomy" id="449393"/>
    <lineage>
        <taxon>unclassified sequences</taxon>
        <taxon>metagenomes</taxon>
        <taxon>ecological metagenomes</taxon>
    </lineage>
</organism>
<dbReference type="CDD" id="cd07067">
    <property type="entry name" value="HP_PGM_like"/>
    <property type="match status" value="1"/>
</dbReference>
<dbReference type="SMART" id="SM00855">
    <property type="entry name" value="PGAM"/>
    <property type="match status" value="1"/>
</dbReference>
<protein>
    <submittedName>
        <fullName evidence="1">Unannotated protein</fullName>
    </submittedName>
</protein>
<dbReference type="PANTHER" id="PTHR48100">
    <property type="entry name" value="BROAD-SPECIFICITY PHOSPHATASE YOR283W-RELATED"/>
    <property type="match status" value="1"/>
</dbReference>
<dbReference type="InterPro" id="IPR050275">
    <property type="entry name" value="PGM_Phosphatase"/>
</dbReference>
<dbReference type="GO" id="GO:0016791">
    <property type="term" value="F:phosphatase activity"/>
    <property type="evidence" value="ECO:0007669"/>
    <property type="project" value="TreeGrafter"/>
</dbReference>
<dbReference type="SUPFAM" id="SSF53254">
    <property type="entry name" value="Phosphoglycerate mutase-like"/>
    <property type="match status" value="1"/>
</dbReference>
<dbReference type="AlphaFoldDB" id="A0A6J6H1Z8"/>
<dbReference type="PANTHER" id="PTHR48100:SF62">
    <property type="entry name" value="GLUCOSYL-3-PHOSPHOGLYCERATE PHOSPHATASE"/>
    <property type="match status" value="1"/>
</dbReference>
<proteinExistence type="predicted"/>
<dbReference type="Pfam" id="PF00300">
    <property type="entry name" value="His_Phos_1"/>
    <property type="match status" value="1"/>
</dbReference>
<name>A0A6J6H1Z8_9ZZZZ</name>
<dbReference type="InterPro" id="IPR029033">
    <property type="entry name" value="His_PPase_superfam"/>
</dbReference>
<accession>A0A6J6H1Z8</accession>
<evidence type="ECO:0000313" key="1">
    <source>
        <dbReference type="EMBL" id="CAB4606700.1"/>
    </source>
</evidence>
<sequence>MEIVIIRHAQPEWVKDGLSVDNPPLTELGFKQAEALAVELGNEHFDEVLVSPLVRTQQTAAPIIRAMNRDLVIEPWLEEIRNPIWHGTPQERAEAAWKAEKEKASHDRWLGIEGGEPVADFVDRINNGISLFLAERGVTRSDKELPVWETNDNYVESKKIALICHAGTGSVSLCHMLGFPATPWEWERLVIGHATINRISTLQLADGVTFGLTQLSGNHHLSTEMRTY</sequence>
<dbReference type="Gene3D" id="3.40.50.1240">
    <property type="entry name" value="Phosphoglycerate mutase-like"/>
    <property type="match status" value="1"/>
</dbReference>